<dbReference type="Proteomes" id="UP000046187">
    <property type="component" value="Unassembled WGS sequence"/>
</dbReference>
<evidence type="ECO:0000313" key="1">
    <source>
        <dbReference type="EMBL" id="CTP89867.1"/>
    </source>
</evidence>
<accession>A0A0K2ZXS1</accession>
<proteinExistence type="predicted"/>
<dbReference type="EMBL" id="CXOI01000049">
    <property type="protein sequence ID" value="CTP89867.1"/>
    <property type="molecule type" value="Genomic_DNA"/>
</dbReference>
<dbReference type="RefSeq" id="WP_186008696.1">
    <property type="nucleotide sequence ID" value="NZ_CXOI01000049.1"/>
</dbReference>
<organism evidence="1 2">
    <name type="scientific">Xanthomonas graminis pv. arrhenatheri LMG 727</name>
    <dbReference type="NCBI Taxonomy" id="1195923"/>
    <lineage>
        <taxon>Bacteria</taxon>
        <taxon>Pseudomonadati</taxon>
        <taxon>Pseudomonadota</taxon>
        <taxon>Gammaproteobacteria</taxon>
        <taxon>Lysobacterales</taxon>
        <taxon>Lysobacteraceae</taxon>
        <taxon>Xanthomonas</taxon>
        <taxon>Xanthomonas translucens group</taxon>
        <taxon>Xanthomonas graminis</taxon>
    </lineage>
</organism>
<reference evidence="2" key="1">
    <citation type="submission" date="2015-07" db="EMBL/GenBank/DDBJ databases">
        <authorList>
            <person name="Wibberg D."/>
        </authorList>
    </citation>
    <scope>NUCLEOTIDE SEQUENCE [LARGE SCALE GENOMIC DNA]</scope>
</reference>
<evidence type="ECO:0000313" key="2">
    <source>
        <dbReference type="Proteomes" id="UP000046187"/>
    </source>
</evidence>
<dbReference type="AlphaFoldDB" id="A0A0K2ZXS1"/>
<evidence type="ECO:0008006" key="3">
    <source>
        <dbReference type="Google" id="ProtNLM"/>
    </source>
</evidence>
<keyword evidence="2" id="KW-1185">Reference proteome</keyword>
<sequence>MFTNFRSACPIDALPDLLYNAACEIGQITEAPAEVLLTDAIAVACLAVSLRHDVRSFDGRTMPTSIFTAALARSGIGKGQSLIQFFKCFKEDTKEKLKRELTTGQPAEADDDLILEEITLPALMDRLHGIGKGCSIQIEEGQRFIRMMIKLDEVLSQLWSGDPPVKRRVKGVSRTALDARLGLSFRIQPYLFYKYLIKDDGRTYEQGLWARFLLACYDTDRFPTPQPSMRLRGAGTGHNDHLQAVLKKLVEQAQRCPAGGPRVVIDLSKEASMYMRMLKDRIKHWCPPHYKAIMPSVDRAWENTLRLAAVFHVVCEEEGQISEEMVDRAWTIVEWSLSQHYMVFVEAVRSIPKQKAASVDSARAPRKATRADDARRVLESVWNARRLRSSDESFFDEVERVADLPPLRFLRAVDWLVRRKQVEVHGEGQLRRVRSLISRPTYLAYGRL</sequence>
<gene>
    <name evidence="1" type="ORF">XTALMG727_2871</name>
</gene>
<name>A0A0K2ZXS1_9XANT</name>
<dbReference type="Pfam" id="PF13148">
    <property type="entry name" value="DUF3987"/>
    <property type="match status" value="1"/>
</dbReference>
<dbReference type="InterPro" id="IPR025048">
    <property type="entry name" value="DUF3987"/>
</dbReference>
<protein>
    <recommendedName>
        <fullName evidence="3">DUF3987 domain-containing protein</fullName>
    </recommendedName>
</protein>